<dbReference type="RefSeq" id="XP_004360342.1">
    <property type="nucleotide sequence ID" value="XM_004360285.1"/>
</dbReference>
<dbReference type="AlphaFoldDB" id="F4PQ28"/>
<evidence type="ECO:0000256" key="1">
    <source>
        <dbReference type="SAM" id="MobiDB-lite"/>
    </source>
</evidence>
<name>F4PQ28_CACFS</name>
<gene>
    <name evidence="2" type="ORF">DFA_04619</name>
</gene>
<feature type="compositionally biased region" description="Polar residues" evidence="1">
    <location>
        <begin position="146"/>
        <end position="155"/>
    </location>
</feature>
<evidence type="ECO:0008006" key="4">
    <source>
        <dbReference type="Google" id="ProtNLM"/>
    </source>
</evidence>
<feature type="region of interest" description="Disordered" evidence="1">
    <location>
        <begin position="133"/>
        <end position="155"/>
    </location>
</feature>
<dbReference type="OMA" id="CPCQVAR"/>
<dbReference type="Proteomes" id="UP000007797">
    <property type="component" value="Unassembled WGS sequence"/>
</dbReference>
<dbReference type="EMBL" id="GL883009">
    <property type="protein sequence ID" value="EGG22491.1"/>
    <property type="molecule type" value="Genomic_DNA"/>
</dbReference>
<accession>F4PQ28</accession>
<dbReference type="NCBIfam" id="TIGR01571">
    <property type="entry name" value="A_thal_Cys_rich"/>
    <property type="match status" value="1"/>
</dbReference>
<dbReference type="PANTHER" id="PTHR15907">
    <property type="entry name" value="DUF614 FAMILY PROTEIN-RELATED"/>
    <property type="match status" value="1"/>
</dbReference>
<evidence type="ECO:0000313" key="3">
    <source>
        <dbReference type="Proteomes" id="UP000007797"/>
    </source>
</evidence>
<dbReference type="KEGG" id="dfa:DFA_04619"/>
<protein>
    <recommendedName>
        <fullName evidence="4">PLAC8 family protein</fullName>
    </recommendedName>
</protein>
<reference evidence="3" key="1">
    <citation type="journal article" date="2011" name="Genome Res.">
        <title>Phylogeny-wide analysis of social amoeba genomes highlights ancient origins for complex intercellular communication.</title>
        <authorList>
            <person name="Heidel A.J."/>
            <person name="Lawal H.M."/>
            <person name="Felder M."/>
            <person name="Schilde C."/>
            <person name="Helps N.R."/>
            <person name="Tunggal B."/>
            <person name="Rivero F."/>
            <person name="John U."/>
            <person name="Schleicher M."/>
            <person name="Eichinger L."/>
            <person name="Platzer M."/>
            <person name="Noegel A.A."/>
            <person name="Schaap P."/>
            <person name="Gloeckner G."/>
        </authorList>
    </citation>
    <scope>NUCLEOTIDE SEQUENCE [LARGE SCALE GENOMIC DNA]</scope>
    <source>
        <strain evidence="3">SH3</strain>
    </source>
</reference>
<sequence length="155" mass="17460">MNKQTNKFKRNERIVRDRDKMDNQSIGTSWDFSLFGCCSAPFISFLSCAFCPCQVARQRATTFKKFGCGDCLFSICCFPCASCINRRRIRQNYDIVGNDIGDCCCTCLCGCCTVVQHARELDLKGDRPGGLFMEKGPKKLHDEETASNTTAHHDE</sequence>
<keyword evidence="3" id="KW-1185">Reference proteome</keyword>
<organism evidence="2 3">
    <name type="scientific">Cavenderia fasciculata</name>
    <name type="common">Slime mold</name>
    <name type="synonym">Dictyostelium fasciculatum</name>
    <dbReference type="NCBI Taxonomy" id="261658"/>
    <lineage>
        <taxon>Eukaryota</taxon>
        <taxon>Amoebozoa</taxon>
        <taxon>Evosea</taxon>
        <taxon>Eumycetozoa</taxon>
        <taxon>Dictyostelia</taxon>
        <taxon>Acytosteliales</taxon>
        <taxon>Cavenderiaceae</taxon>
        <taxon>Cavenderia</taxon>
    </lineage>
</organism>
<dbReference type="Pfam" id="PF04749">
    <property type="entry name" value="PLAC8"/>
    <property type="match status" value="1"/>
</dbReference>
<dbReference type="GeneID" id="14874569"/>
<evidence type="ECO:0000313" key="2">
    <source>
        <dbReference type="EMBL" id="EGG22491.1"/>
    </source>
</evidence>
<dbReference type="InterPro" id="IPR006461">
    <property type="entry name" value="PLAC_motif_containing"/>
</dbReference>
<feature type="compositionally biased region" description="Basic and acidic residues" evidence="1">
    <location>
        <begin position="135"/>
        <end position="144"/>
    </location>
</feature>
<dbReference type="OrthoDB" id="1045822at2759"/>
<proteinExistence type="predicted"/>